<evidence type="ECO:0000256" key="1">
    <source>
        <dbReference type="ARBA" id="ARBA00000385"/>
    </source>
</evidence>
<comment type="similarity">
    <text evidence="2 5">Belongs to the pseudouridine synthase TruB family. Type 1 subfamily.</text>
</comment>
<evidence type="ECO:0000313" key="8">
    <source>
        <dbReference type="Proteomes" id="UP000317512"/>
    </source>
</evidence>
<evidence type="ECO:0000313" key="7">
    <source>
        <dbReference type="EMBL" id="QDY88522.1"/>
    </source>
</evidence>
<dbReference type="Proteomes" id="UP000317512">
    <property type="component" value="Chromosome"/>
</dbReference>
<comment type="function">
    <text evidence="5">Responsible for synthesis of pseudouridine from uracil-55 in the psi GC loop of transfer RNAs.</text>
</comment>
<proteinExistence type="inferred from homology"/>
<evidence type="ECO:0000256" key="3">
    <source>
        <dbReference type="ARBA" id="ARBA00022694"/>
    </source>
</evidence>
<dbReference type="PANTHER" id="PTHR13767">
    <property type="entry name" value="TRNA-PSEUDOURIDINE SYNTHASE"/>
    <property type="match status" value="1"/>
</dbReference>
<dbReference type="SUPFAM" id="SSF55120">
    <property type="entry name" value="Pseudouridine synthase"/>
    <property type="match status" value="1"/>
</dbReference>
<comment type="catalytic activity">
    <reaction evidence="1 5">
        <text>uridine(55) in tRNA = pseudouridine(55) in tRNA</text>
        <dbReference type="Rhea" id="RHEA:42532"/>
        <dbReference type="Rhea" id="RHEA-COMP:10101"/>
        <dbReference type="Rhea" id="RHEA-COMP:10102"/>
        <dbReference type="ChEBI" id="CHEBI:65314"/>
        <dbReference type="ChEBI" id="CHEBI:65315"/>
        <dbReference type="EC" id="5.4.99.25"/>
    </reaction>
</comment>
<dbReference type="InterPro" id="IPR020103">
    <property type="entry name" value="PsdUridine_synth_cat_dom_sf"/>
</dbReference>
<dbReference type="GO" id="GO:0003723">
    <property type="term" value="F:RNA binding"/>
    <property type="evidence" value="ECO:0007669"/>
    <property type="project" value="InterPro"/>
</dbReference>
<dbReference type="EMBL" id="CP041663">
    <property type="protein sequence ID" value="QDY88522.1"/>
    <property type="molecule type" value="Genomic_DNA"/>
</dbReference>
<evidence type="ECO:0000256" key="5">
    <source>
        <dbReference type="HAMAP-Rule" id="MF_01080"/>
    </source>
</evidence>
<dbReference type="GO" id="GO:0031119">
    <property type="term" value="P:tRNA pseudouridine synthesis"/>
    <property type="evidence" value="ECO:0007669"/>
    <property type="project" value="UniProtKB-UniRule"/>
</dbReference>
<keyword evidence="3 5" id="KW-0819">tRNA processing</keyword>
<dbReference type="NCBIfam" id="TIGR00431">
    <property type="entry name" value="TruB"/>
    <property type="match status" value="1"/>
</dbReference>
<sequence>MFYLIHKKTGISSFEAISKFRRENKIKKIGHSGTLDPLAEGLLLAATDEDTKLLEYISNKTKEYIVEGVFGYETDTYDILGKVINITDNKVTEEVLNKKLEELSETRSQVPPKFSAKKINGVRAYELARNDMDFEIKEQKIKIFDYKLLSFDFAKQTYRIYFKVSEGCYIRSLVNDLGLLCKNYSTMTKLERNGIGVLHISMLNGKEFAEINYKDILNLPIFIYNQKQREYLKNGNKLTNINNKNDEVVLLINGDTNEIGGVAKIFNNELIVKKIFPNKI</sequence>
<dbReference type="InterPro" id="IPR002501">
    <property type="entry name" value="PsdUridine_synth_N"/>
</dbReference>
<reference evidence="8" key="1">
    <citation type="submission" date="2019-07" db="EMBL/GenBank/DDBJ databases">
        <title>Complete genome sequences of three Mycoplasma sp. 1220 strains.</title>
        <authorList>
            <person name="Grozner D."/>
            <person name="Forro B."/>
            <person name="Kovacs A.B."/>
            <person name="Marton S."/>
            <person name="Banyai K."/>
            <person name="Kreizinger Z."/>
            <person name="Sulyok K.M."/>
            <person name="Gyuranecz M."/>
        </authorList>
    </citation>
    <scope>NUCLEOTIDE SEQUENCE [LARGE SCALE GENOMIC DNA]</scope>
    <source>
        <strain evidence="8">MYCAV93</strain>
    </source>
</reference>
<dbReference type="AlphaFoldDB" id="A0A5B8JBS4"/>
<dbReference type="OrthoDB" id="9802309at2"/>
<accession>A0A5B8JBS4</accession>
<protein>
    <recommendedName>
        <fullName evidence="5">tRNA pseudouridine synthase B</fullName>
        <ecNumber evidence="5">5.4.99.25</ecNumber>
    </recommendedName>
    <alternativeName>
        <fullName evidence="5">tRNA pseudouridine(55) synthase</fullName>
        <shortName evidence="5">Psi55 synthase</shortName>
    </alternativeName>
    <alternativeName>
        <fullName evidence="5">tRNA pseudouridylate synthase</fullName>
    </alternativeName>
    <alternativeName>
        <fullName evidence="5">tRNA-uridine isomerase</fullName>
    </alternativeName>
</protein>
<organism evidence="7 8">
    <name type="scientific">Mycoplasma anserisalpingitidis</name>
    <dbReference type="NCBI Taxonomy" id="519450"/>
    <lineage>
        <taxon>Bacteria</taxon>
        <taxon>Bacillati</taxon>
        <taxon>Mycoplasmatota</taxon>
        <taxon>Mollicutes</taxon>
        <taxon>Mycoplasmataceae</taxon>
        <taxon>Mycoplasma</taxon>
    </lineage>
</organism>
<dbReference type="EC" id="5.4.99.25" evidence="5"/>
<dbReference type="HAMAP" id="MF_01080">
    <property type="entry name" value="TruB_bact"/>
    <property type="match status" value="1"/>
</dbReference>
<feature type="domain" description="Pseudouridine synthase II N-terminal" evidence="6">
    <location>
        <begin position="21"/>
        <end position="170"/>
    </location>
</feature>
<evidence type="ECO:0000259" key="6">
    <source>
        <dbReference type="Pfam" id="PF01509"/>
    </source>
</evidence>
<dbReference type="PANTHER" id="PTHR13767:SF2">
    <property type="entry name" value="PSEUDOURIDYLATE SYNTHASE TRUB1"/>
    <property type="match status" value="1"/>
</dbReference>
<evidence type="ECO:0000256" key="4">
    <source>
        <dbReference type="ARBA" id="ARBA00023235"/>
    </source>
</evidence>
<dbReference type="GO" id="GO:1990481">
    <property type="term" value="P:mRNA pseudouridine synthesis"/>
    <property type="evidence" value="ECO:0007669"/>
    <property type="project" value="TreeGrafter"/>
</dbReference>
<dbReference type="GO" id="GO:0160148">
    <property type="term" value="F:tRNA pseudouridine(55) synthase activity"/>
    <property type="evidence" value="ECO:0007669"/>
    <property type="project" value="UniProtKB-EC"/>
</dbReference>
<gene>
    <name evidence="5 7" type="primary">truB</name>
    <name evidence="7" type="ORF">FOY43_02575</name>
</gene>
<name>A0A5B8JBS4_9MOLU</name>
<evidence type="ECO:0000256" key="2">
    <source>
        <dbReference type="ARBA" id="ARBA00005642"/>
    </source>
</evidence>
<feature type="active site" description="Nucleophile" evidence="5">
    <location>
        <position position="36"/>
    </location>
</feature>
<keyword evidence="4 5" id="KW-0413">Isomerase</keyword>
<dbReference type="InterPro" id="IPR014780">
    <property type="entry name" value="tRNA_psdUridine_synth_TruB"/>
</dbReference>
<dbReference type="Gene3D" id="3.30.2350.10">
    <property type="entry name" value="Pseudouridine synthase"/>
    <property type="match status" value="1"/>
</dbReference>
<dbReference type="Pfam" id="PF01509">
    <property type="entry name" value="TruB_N"/>
    <property type="match status" value="1"/>
</dbReference>
<dbReference type="RefSeq" id="WP_146308981.1">
    <property type="nucleotide sequence ID" value="NZ_CP041663.1"/>
</dbReference>